<dbReference type="Gene3D" id="3.40.50.300">
    <property type="entry name" value="P-loop containing nucleotide triphosphate hydrolases"/>
    <property type="match status" value="2"/>
</dbReference>
<dbReference type="GO" id="GO:0043138">
    <property type="term" value="F:3'-5' DNA helicase activity"/>
    <property type="evidence" value="ECO:0007669"/>
    <property type="project" value="UniProtKB-EC"/>
</dbReference>
<organism evidence="14">
    <name type="scientific">Naegleria gruberi</name>
    <name type="common">Amoeba</name>
    <dbReference type="NCBI Taxonomy" id="5762"/>
    <lineage>
        <taxon>Eukaryota</taxon>
        <taxon>Discoba</taxon>
        <taxon>Heterolobosea</taxon>
        <taxon>Tetramitia</taxon>
        <taxon>Eutetramitia</taxon>
        <taxon>Vahlkampfiidae</taxon>
        <taxon>Naegleria</taxon>
    </lineage>
</organism>
<evidence type="ECO:0000256" key="8">
    <source>
        <dbReference type="ARBA" id="ARBA00034617"/>
    </source>
</evidence>
<dbReference type="SUPFAM" id="SSF52540">
    <property type="entry name" value="P-loop containing nucleoside triphosphate hydrolases"/>
    <property type="match status" value="2"/>
</dbReference>
<keyword evidence="6" id="KW-0413">Isomerase</keyword>
<evidence type="ECO:0000259" key="12">
    <source>
        <dbReference type="PROSITE" id="PS51194"/>
    </source>
</evidence>
<dbReference type="SUPFAM" id="SSF46785">
    <property type="entry name" value="Winged helix' DNA-binding domain"/>
    <property type="match status" value="1"/>
</dbReference>
<dbReference type="Pfam" id="PF23445">
    <property type="entry name" value="WHD_SNRNP200"/>
    <property type="match status" value="1"/>
</dbReference>
<reference evidence="13 14" key="1">
    <citation type="journal article" date="2010" name="Cell">
        <title>The genome of Naegleria gruberi illuminates early eukaryotic versatility.</title>
        <authorList>
            <person name="Fritz-Laylin L.K."/>
            <person name="Prochnik S.E."/>
            <person name="Ginger M.L."/>
            <person name="Dacks J.B."/>
            <person name="Carpenter M.L."/>
            <person name="Field M.C."/>
            <person name="Kuo A."/>
            <person name="Paredez A."/>
            <person name="Chapman J."/>
            <person name="Pham J."/>
            <person name="Shu S."/>
            <person name="Neupane R."/>
            <person name="Cipriano M."/>
            <person name="Mancuso J."/>
            <person name="Tu H."/>
            <person name="Salamov A."/>
            <person name="Lindquist E."/>
            <person name="Shapiro H."/>
            <person name="Lucas S."/>
            <person name="Grigoriev I.V."/>
            <person name="Cande W.Z."/>
            <person name="Fulton C."/>
            <person name="Rokhsar D.S."/>
            <person name="Dawson S.C."/>
        </authorList>
    </citation>
    <scope>NUCLEOTIDE SEQUENCE [LARGE SCALE GENOMIC DNA]</scope>
    <source>
        <strain evidence="13 14">NEG-M</strain>
    </source>
</reference>
<dbReference type="SMART" id="SM00490">
    <property type="entry name" value="HELICc"/>
    <property type="match status" value="1"/>
</dbReference>
<dbReference type="InterPro" id="IPR052247">
    <property type="entry name" value="Meiotic_Crossover_Helicase"/>
</dbReference>
<evidence type="ECO:0000256" key="5">
    <source>
        <dbReference type="ARBA" id="ARBA00022840"/>
    </source>
</evidence>
<evidence type="ECO:0000313" key="14">
    <source>
        <dbReference type="Proteomes" id="UP000006671"/>
    </source>
</evidence>
<dbReference type="STRING" id="5762.D2V281"/>
<comment type="catalytic activity">
    <reaction evidence="10">
        <text>ATP + H2O = ADP + phosphate + H(+)</text>
        <dbReference type="Rhea" id="RHEA:13065"/>
        <dbReference type="ChEBI" id="CHEBI:15377"/>
        <dbReference type="ChEBI" id="CHEBI:15378"/>
        <dbReference type="ChEBI" id="CHEBI:30616"/>
        <dbReference type="ChEBI" id="CHEBI:43474"/>
        <dbReference type="ChEBI" id="CHEBI:456216"/>
        <dbReference type="EC" id="5.6.2.4"/>
    </reaction>
</comment>
<dbReference type="GO" id="GO:0051321">
    <property type="term" value="P:meiotic cell cycle"/>
    <property type="evidence" value="ECO:0007669"/>
    <property type="project" value="UniProtKB-KW"/>
</dbReference>
<dbReference type="SMART" id="SM00487">
    <property type="entry name" value="DEXDc"/>
    <property type="match status" value="1"/>
</dbReference>
<name>D2V281_NAEGR</name>
<dbReference type="OrthoDB" id="5575at2759"/>
<evidence type="ECO:0000256" key="4">
    <source>
        <dbReference type="ARBA" id="ARBA00022806"/>
    </source>
</evidence>
<dbReference type="EC" id="5.6.2.4" evidence="9"/>
<evidence type="ECO:0000256" key="7">
    <source>
        <dbReference type="ARBA" id="ARBA00023254"/>
    </source>
</evidence>
<comment type="similarity">
    <text evidence="1">Belongs to the helicase family. SKI2 subfamily.</text>
</comment>
<proteinExistence type="inferred from homology"/>
<sequence length="666" mass="75514">MEEQNLEGRLSVSLVHHRFKNVFGFGHFNKLQSACFHKIYDSDDNVVISAPTGSGKSCCLELGMIRVLEKYYGKKQEQGKHKIIYIAPVKALVQEKYNEWKQKFSSLGINVGELTGDTHQVTAETLEPFDIILTTPEKYDSLSRKWRDDSCLKFVKSTELILIDEVHLLNEERGAVLEAIVSRIKSISSIQNHSSRIIALSATIPNIEDVATWLDVSQSNVLVFGDEYRPSKLELRSIGFTNDKKNYFAFEKMLDKKLFDIIKSESHEKPTLVFCSSRNSTMKSAQQIVNDSNSCKTNYFITSNEQKERLTAKSKNVEDQQLREMIVFGVAFHSAQLSSNDRNIVESLFSNRELSVICTTSTLSQGLNTPAYLVIIKGTKIYQSGTGYKEYPSMNVLQMIGRAGRAGFEEAGLALILTESNMAETYQNLANNNYVIESTLHKYIFEHLNAEICLQSVRDLTESTYWLKSTFLYARLQKNPEYYGLTTSEDLEKKVEEILEKRITELGDNQIINIDGTLIKPTPLGQVMSRLYIQYKTMLLLLSSIGSKMNEKKILQLACTAEEFAEYAIRQGEKGVLISLNQNEKIKYPLKKKIEMAREKVFVLVQSVLGSITIESVSLRQQSVTLRSPLSRILSCLFEIAKNLGFGVTCRNAFKMARKVQVGSWN</sequence>
<dbReference type="Proteomes" id="UP000006671">
    <property type="component" value="Unassembled WGS sequence"/>
</dbReference>
<keyword evidence="7" id="KW-0469">Meiosis</keyword>
<dbReference type="InterPro" id="IPR036388">
    <property type="entry name" value="WH-like_DNA-bd_sf"/>
</dbReference>
<feature type="domain" description="Helicase ATP-binding" evidence="11">
    <location>
        <begin position="37"/>
        <end position="222"/>
    </location>
</feature>
<keyword evidence="2" id="KW-0547">Nucleotide-binding</keyword>
<dbReference type="PANTHER" id="PTHR47835:SF3">
    <property type="entry name" value="HELICASE FOR MEIOSIS 1"/>
    <property type="match status" value="1"/>
</dbReference>
<evidence type="ECO:0000256" key="9">
    <source>
        <dbReference type="ARBA" id="ARBA00034808"/>
    </source>
</evidence>
<evidence type="ECO:0000256" key="3">
    <source>
        <dbReference type="ARBA" id="ARBA00022801"/>
    </source>
</evidence>
<dbReference type="InterPro" id="IPR014001">
    <property type="entry name" value="Helicase_ATP-bd"/>
</dbReference>
<comment type="catalytic activity">
    <reaction evidence="8">
        <text>Couples ATP hydrolysis with the unwinding of duplex DNA by translocating in the 3'-5' direction.</text>
        <dbReference type="EC" id="5.6.2.4"/>
    </reaction>
</comment>
<dbReference type="Pfam" id="PF02889">
    <property type="entry name" value="Sec63"/>
    <property type="match status" value="1"/>
</dbReference>
<dbReference type="AlphaFoldDB" id="D2V281"/>
<dbReference type="InParanoid" id="D2V281"/>
<dbReference type="Gene3D" id="1.10.10.10">
    <property type="entry name" value="Winged helix-like DNA-binding domain superfamily/Winged helix DNA-binding domain"/>
    <property type="match status" value="1"/>
</dbReference>
<dbReference type="VEuPathDB" id="AmoebaDB:NAEGRDRAFT_30474"/>
<dbReference type="PANTHER" id="PTHR47835">
    <property type="entry name" value="HFM1, ATP DEPENDENT DNA HELICASE HOMOLOG"/>
    <property type="match status" value="1"/>
</dbReference>
<keyword evidence="14" id="KW-1185">Reference proteome</keyword>
<dbReference type="CDD" id="cd18795">
    <property type="entry name" value="SF2_C_Ski2"/>
    <property type="match status" value="1"/>
</dbReference>
<dbReference type="FunFam" id="1.10.10.10:FF:000012">
    <property type="entry name" value="U5 small nuclear ribonucleoprotein helicase"/>
    <property type="match status" value="1"/>
</dbReference>
<keyword evidence="4" id="KW-0347">Helicase</keyword>
<dbReference type="InterPro" id="IPR001650">
    <property type="entry name" value="Helicase_C-like"/>
</dbReference>
<evidence type="ECO:0000256" key="10">
    <source>
        <dbReference type="ARBA" id="ARBA00048988"/>
    </source>
</evidence>
<evidence type="ECO:0000256" key="6">
    <source>
        <dbReference type="ARBA" id="ARBA00023235"/>
    </source>
</evidence>
<accession>D2V281</accession>
<evidence type="ECO:0000313" key="13">
    <source>
        <dbReference type="EMBL" id="EFC48856.1"/>
    </source>
</evidence>
<dbReference type="Gene3D" id="1.10.3380.10">
    <property type="entry name" value="Sec63 N-terminal domain-like domain"/>
    <property type="match status" value="1"/>
</dbReference>
<evidence type="ECO:0000259" key="11">
    <source>
        <dbReference type="PROSITE" id="PS51192"/>
    </source>
</evidence>
<dbReference type="InterPro" id="IPR027417">
    <property type="entry name" value="P-loop_NTPase"/>
</dbReference>
<evidence type="ECO:0000256" key="2">
    <source>
        <dbReference type="ARBA" id="ARBA00022741"/>
    </source>
</evidence>
<dbReference type="OMA" id="AELAICK"/>
<dbReference type="InterPro" id="IPR011545">
    <property type="entry name" value="DEAD/DEAH_box_helicase_dom"/>
</dbReference>
<dbReference type="RefSeq" id="XP_002681600.1">
    <property type="nucleotide sequence ID" value="XM_002681554.1"/>
</dbReference>
<feature type="non-terminal residue" evidence="13">
    <location>
        <position position="666"/>
    </location>
</feature>
<dbReference type="Pfam" id="PF00271">
    <property type="entry name" value="Helicase_C"/>
    <property type="match status" value="1"/>
</dbReference>
<dbReference type="GO" id="GO:0005524">
    <property type="term" value="F:ATP binding"/>
    <property type="evidence" value="ECO:0007669"/>
    <property type="project" value="UniProtKB-KW"/>
</dbReference>
<dbReference type="GO" id="GO:0003676">
    <property type="term" value="F:nucleic acid binding"/>
    <property type="evidence" value="ECO:0007669"/>
    <property type="project" value="InterPro"/>
</dbReference>
<dbReference type="eggNOG" id="KOG0952">
    <property type="taxonomic scope" value="Eukaryota"/>
</dbReference>
<dbReference type="PROSITE" id="PS51192">
    <property type="entry name" value="HELICASE_ATP_BIND_1"/>
    <property type="match status" value="1"/>
</dbReference>
<dbReference type="Pfam" id="PF00270">
    <property type="entry name" value="DEAD"/>
    <property type="match status" value="1"/>
</dbReference>
<dbReference type="InterPro" id="IPR036390">
    <property type="entry name" value="WH_DNA-bd_sf"/>
</dbReference>
<protein>
    <recommendedName>
        <fullName evidence="9">DNA 3'-5' helicase</fullName>
        <ecNumber evidence="9">5.6.2.4</ecNumber>
    </recommendedName>
</protein>
<keyword evidence="3" id="KW-0378">Hydrolase</keyword>
<keyword evidence="5" id="KW-0067">ATP-binding</keyword>
<feature type="domain" description="Helicase C-terminal" evidence="12">
    <location>
        <begin position="254"/>
        <end position="465"/>
    </location>
</feature>
<evidence type="ECO:0000256" key="1">
    <source>
        <dbReference type="ARBA" id="ARBA00010140"/>
    </source>
</evidence>
<dbReference type="EMBL" id="GG738849">
    <property type="protein sequence ID" value="EFC48856.1"/>
    <property type="molecule type" value="Genomic_DNA"/>
</dbReference>
<dbReference type="PROSITE" id="PS51194">
    <property type="entry name" value="HELICASE_CTER"/>
    <property type="match status" value="1"/>
</dbReference>
<dbReference type="GO" id="GO:0016787">
    <property type="term" value="F:hydrolase activity"/>
    <property type="evidence" value="ECO:0007669"/>
    <property type="project" value="UniProtKB-KW"/>
</dbReference>
<dbReference type="InterPro" id="IPR004179">
    <property type="entry name" value="Sec63-dom"/>
</dbReference>
<dbReference type="KEGG" id="ngr:NAEGRDRAFT_30474"/>
<dbReference type="SUPFAM" id="SSF158702">
    <property type="entry name" value="Sec63 N-terminal domain-like"/>
    <property type="match status" value="1"/>
</dbReference>
<gene>
    <name evidence="13" type="ORF">NAEGRDRAFT_30474</name>
</gene>
<dbReference type="GeneID" id="8861384"/>
<dbReference type="InterPro" id="IPR057842">
    <property type="entry name" value="WH_MER3"/>
</dbReference>